<feature type="domain" description="ABC transmembrane type-1" evidence="10">
    <location>
        <begin position="24"/>
        <end position="213"/>
    </location>
</feature>
<dbReference type="Proteomes" id="UP000655287">
    <property type="component" value="Unassembled WGS sequence"/>
</dbReference>
<feature type="region of interest" description="Disordered" evidence="9">
    <location>
        <begin position="227"/>
        <end position="249"/>
    </location>
</feature>
<evidence type="ECO:0000256" key="5">
    <source>
        <dbReference type="ARBA" id="ARBA00022970"/>
    </source>
</evidence>
<evidence type="ECO:0000256" key="1">
    <source>
        <dbReference type="ARBA" id="ARBA00004651"/>
    </source>
</evidence>
<dbReference type="GO" id="GO:0043190">
    <property type="term" value="C:ATP-binding cassette (ABC) transporter complex"/>
    <property type="evidence" value="ECO:0007669"/>
    <property type="project" value="InterPro"/>
</dbReference>
<comment type="subcellular location">
    <subcellularLocation>
        <location evidence="1 8">Cell membrane</location>
        <topology evidence="1 8">Multi-pass membrane protein</topology>
    </subcellularLocation>
</comment>
<dbReference type="AlphaFoldDB" id="A0A919V0Y3"/>
<reference evidence="11" key="1">
    <citation type="submission" date="2021-01" db="EMBL/GenBank/DDBJ databases">
        <title>Whole genome shotgun sequence of Sphaerisporangium rufum NBRC 109079.</title>
        <authorList>
            <person name="Komaki H."/>
            <person name="Tamura T."/>
        </authorList>
    </citation>
    <scope>NUCLEOTIDE SEQUENCE</scope>
    <source>
        <strain evidence="11">NBRC 109079</strain>
    </source>
</reference>
<proteinExistence type="inferred from homology"/>
<dbReference type="InterPro" id="IPR010065">
    <property type="entry name" value="AA_ABC_transptr_permease_3TM"/>
</dbReference>
<dbReference type="InterPro" id="IPR043429">
    <property type="entry name" value="ArtM/GltK/GlnP/TcyL/YhdX-like"/>
</dbReference>
<protein>
    <submittedName>
        <fullName evidence="11">Ectoine/hydroxyectoine ABC transporter permease subunit EhuC</fullName>
    </submittedName>
</protein>
<dbReference type="InterPro" id="IPR035906">
    <property type="entry name" value="MetI-like_sf"/>
</dbReference>
<keyword evidence="7 8" id="KW-0472">Membrane</keyword>
<keyword evidence="6 8" id="KW-1133">Transmembrane helix</keyword>
<evidence type="ECO:0000313" key="11">
    <source>
        <dbReference type="EMBL" id="GII79184.1"/>
    </source>
</evidence>
<evidence type="ECO:0000256" key="8">
    <source>
        <dbReference type="RuleBase" id="RU363032"/>
    </source>
</evidence>
<keyword evidence="12" id="KW-1185">Reference proteome</keyword>
<dbReference type="EMBL" id="BOOU01000055">
    <property type="protein sequence ID" value="GII79184.1"/>
    <property type="molecule type" value="Genomic_DNA"/>
</dbReference>
<dbReference type="SUPFAM" id="SSF161098">
    <property type="entry name" value="MetI-like"/>
    <property type="match status" value="1"/>
</dbReference>
<dbReference type="Pfam" id="PF00528">
    <property type="entry name" value="BPD_transp_1"/>
    <property type="match status" value="1"/>
</dbReference>
<keyword evidence="3" id="KW-1003">Cell membrane</keyword>
<keyword evidence="2 8" id="KW-0813">Transport</keyword>
<dbReference type="PANTHER" id="PTHR30614">
    <property type="entry name" value="MEMBRANE COMPONENT OF AMINO ACID ABC TRANSPORTER"/>
    <property type="match status" value="1"/>
</dbReference>
<feature type="transmembrane region" description="Helical" evidence="8">
    <location>
        <begin position="192"/>
        <end position="213"/>
    </location>
</feature>
<dbReference type="InterPro" id="IPR000515">
    <property type="entry name" value="MetI-like"/>
</dbReference>
<evidence type="ECO:0000256" key="9">
    <source>
        <dbReference type="SAM" id="MobiDB-lite"/>
    </source>
</evidence>
<keyword evidence="4 8" id="KW-0812">Transmembrane</keyword>
<evidence type="ECO:0000259" key="10">
    <source>
        <dbReference type="PROSITE" id="PS50928"/>
    </source>
</evidence>
<feature type="transmembrane region" description="Helical" evidence="8">
    <location>
        <begin position="30"/>
        <end position="50"/>
    </location>
</feature>
<comment type="similarity">
    <text evidence="8">Belongs to the binding-protein-dependent transport system permease family.</text>
</comment>
<organism evidence="11 12">
    <name type="scientific">Sphaerisporangium rufum</name>
    <dbReference type="NCBI Taxonomy" id="1381558"/>
    <lineage>
        <taxon>Bacteria</taxon>
        <taxon>Bacillati</taxon>
        <taxon>Actinomycetota</taxon>
        <taxon>Actinomycetes</taxon>
        <taxon>Streptosporangiales</taxon>
        <taxon>Streptosporangiaceae</taxon>
        <taxon>Sphaerisporangium</taxon>
    </lineage>
</organism>
<dbReference type="PANTHER" id="PTHR30614:SF0">
    <property type="entry name" value="L-CYSTINE TRANSPORT SYSTEM PERMEASE PROTEIN TCYL"/>
    <property type="match status" value="1"/>
</dbReference>
<evidence type="ECO:0000256" key="7">
    <source>
        <dbReference type="ARBA" id="ARBA00023136"/>
    </source>
</evidence>
<gene>
    <name evidence="11" type="ORF">Sru01_41660</name>
</gene>
<feature type="transmembrane region" description="Helical" evidence="8">
    <location>
        <begin position="62"/>
        <end position="83"/>
    </location>
</feature>
<keyword evidence="5" id="KW-0029">Amino-acid transport</keyword>
<evidence type="ECO:0000256" key="4">
    <source>
        <dbReference type="ARBA" id="ARBA00022692"/>
    </source>
</evidence>
<comment type="caution">
    <text evidence="11">The sequence shown here is derived from an EMBL/GenBank/DDBJ whole genome shotgun (WGS) entry which is preliminary data.</text>
</comment>
<name>A0A919V0Y3_9ACTN</name>
<dbReference type="InterPro" id="IPR014342">
    <property type="entry name" value="Ectoine_EhuC"/>
</dbReference>
<dbReference type="Gene3D" id="1.10.3720.10">
    <property type="entry name" value="MetI-like"/>
    <property type="match status" value="1"/>
</dbReference>
<dbReference type="NCBIfam" id="TIGR03004">
    <property type="entry name" value="ectoine_ehuC"/>
    <property type="match status" value="1"/>
</dbReference>
<accession>A0A919V0Y3</accession>
<evidence type="ECO:0000256" key="2">
    <source>
        <dbReference type="ARBA" id="ARBA00022448"/>
    </source>
</evidence>
<evidence type="ECO:0000256" key="6">
    <source>
        <dbReference type="ARBA" id="ARBA00022989"/>
    </source>
</evidence>
<sequence>MLSFTAPGPLGTAAEVLPYLLDGAVVTVKVALGATPVALALAFIAGLAGCSGSRWARGVSRGYLEFFRGTAVIVQMYWIFYAMPALTGYRLDPVFAGVIAVGLNLGAYGSEVVRGAIAAVPVPQREAGIALNFGPVQRMVRIILPQAWVAMLPPLNNLWIELLKATSLVSVISVADVIAESRTLRNTGYSPLVVMTLVLLIYLLLALIITLIMRMLERRAAHRVGREPPPLLPRRRRRRPPVPVRGEVA</sequence>
<dbReference type="PROSITE" id="PS50928">
    <property type="entry name" value="ABC_TM1"/>
    <property type="match status" value="1"/>
</dbReference>
<evidence type="ECO:0000256" key="3">
    <source>
        <dbReference type="ARBA" id="ARBA00022475"/>
    </source>
</evidence>
<dbReference type="GO" id="GO:0006865">
    <property type="term" value="P:amino acid transport"/>
    <property type="evidence" value="ECO:0007669"/>
    <property type="project" value="UniProtKB-KW"/>
</dbReference>
<evidence type="ECO:0000313" key="12">
    <source>
        <dbReference type="Proteomes" id="UP000655287"/>
    </source>
</evidence>
<dbReference type="GO" id="GO:0022857">
    <property type="term" value="F:transmembrane transporter activity"/>
    <property type="evidence" value="ECO:0007669"/>
    <property type="project" value="InterPro"/>
</dbReference>
<dbReference type="CDD" id="cd06261">
    <property type="entry name" value="TM_PBP2"/>
    <property type="match status" value="1"/>
</dbReference>
<dbReference type="NCBIfam" id="TIGR01726">
    <property type="entry name" value="HEQRo_perm_3TM"/>
    <property type="match status" value="1"/>
</dbReference>